<dbReference type="InterPro" id="IPR039055">
    <property type="entry name" value="MCU_fam"/>
</dbReference>
<evidence type="ECO:0000313" key="12">
    <source>
        <dbReference type="EMBL" id="WOL00209.1"/>
    </source>
</evidence>
<reference evidence="12 13" key="1">
    <citation type="submission" date="2023-10" db="EMBL/GenBank/DDBJ databases">
        <title>Chromosome-scale genome assembly provides insights into flower coloration mechanisms of Canna indica.</title>
        <authorList>
            <person name="Li C."/>
        </authorList>
    </citation>
    <scope>NUCLEOTIDE SEQUENCE [LARGE SCALE GENOMIC DNA]</scope>
    <source>
        <tissue evidence="12">Flower</tissue>
    </source>
</reference>
<keyword evidence="8" id="KW-0406">Ion transport</keyword>
<dbReference type="Proteomes" id="UP001327560">
    <property type="component" value="Chromosome 3"/>
</dbReference>
<keyword evidence="7 10" id="KW-1133">Transmembrane helix</keyword>
<feature type="transmembrane region" description="Helical" evidence="10">
    <location>
        <begin position="239"/>
        <end position="259"/>
    </location>
</feature>
<evidence type="ECO:0000256" key="8">
    <source>
        <dbReference type="ARBA" id="ARBA00023065"/>
    </source>
</evidence>
<sequence length="355" mass="39552">MAALRRTLAHRFSQITKIASPDAATARASHPALLRRTSGAHHSEPGRFVSSFLQKRPIFQPALPPDRFSLPVGDRLVERIGGRDHDRLRLDLILPLTPPPAPTPAAVEGVVDDDDDDKGVTLAEVRKLARASRMEAVRARLRATGKSCVSHSEFVRICCEACGADLGAEVARSLDETGVVIVWGSVVFLRPEEVAKAIESAIPQGFSPWSDSQSEELREMEKAKAEIDRSAAAHVKRELWCGLGLLAAQTAAFMRLTFWELTWDVMEPICFYVTSVYFMAGYAFFLRTSKEPSFESFFDSRFASRQKRLMKARNFDVGRFNELRRASPAYRELTSSPSYSHCLGGGTNKFSWKNN</sequence>
<evidence type="ECO:0000256" key="6">
    <source>
        <dbReference type="ARBA" id="ARBA00022837"/>
    </source>
</evidence>
<evidence type="ECO:0000256" key="3">
    <source>
        <dbReference type="ARBA" id="ARBA00022448"/>
    </source>
</evidence>
<keyword evidence="13" id="KW-1185">Reference proteome</keyword>
<evidence type="ECO:0000256" key="1">
    <source>
        <dbReference type="ARBA" id="ARBA00004141"/>
    </source>
</evidence>
<dbReference type="AlphaFoldDB" id="A0AAQ3Q790"/>
<dbReference type="EMBL" id="CP136892">
    <property type="protein sequence ID" value="WOL00209.1"/>
    <property type="molecule type" value="Genomic_DNA"/>
</dbReference>
<dbReference type="GO" id="GO:0036444">
    <property type="term" value="P:calcium import into the mitochondrion"/>
    <property type="evidence" value="ECO:0007669"/>
    <property type="project" value="TreeGrafter"/>
</dbReference>
<feature type="domain" description="Calcium uniporter protein C-terminal" evidence="11">
    <location>
        <begin position="165"/>
        <end position="323"/>
    </location>
</feature>
<feature type="transmembrane region" description="Helical" evidence="10">
    <location>
        <begin position="265"/>
        <end position="286"/>
    </location>
</feature>
<dbReference type="PANTHER" id="PTHR13462:SF31">
    <property type="entry name" value="CALCIUM UNIPORTER PROTEIN 1, MITOCHONDRIAL"/>
    <property type="match status" value="1"/>
</dbReference>
<evidence type="ECO:0000313" key="13">
    <source>
        <dbReference type="Proteomes" id="UP001327560"/>
    </source>
</evidence>
<dbReference type="GO" id="GO:0051560">
    <property type="term" value="P:mitochondrial calcium ion homeostasis"/>
    <property type="evidence" value="ECO:0007669"/>
    <property type="project" value="InterPro"/>
</dbReference>
<dbReference type="PANTHER" id="PTHR13462">
    <property type="entry name" value="CALCIUM UNIPORTER PROTEIN, MITOCHONDRIAL"/>
    <property type="match status" value="1"/>
</dbReference>
<keyword evidence="6" id="KW-0106">Calcium</keyword>
<keyword evidence="9 10" id="KW-0472">Membrane</keyword>
<dbReference type="InterPro" id="IPR006769">
    <property type="entry name" value="MCU_C"/>
</dbReference>
<protein>
    <recommendedName>
        <fullName evidence="11">Calcium uniporter protein C-terminal domain-containing protein</fullName>
    </recommendedName>
</protein>
<keyword evidence="5 10" id="KW-0812">Transmembrane</keyword>
<comment type="subcellular location">
    <subcellularLocation>
        <location evidence="1">Membrane</location>
        <topology evidence="1">Multi-pass membrane protein</topology>
    </subcellularLocation>
</comment>
<dbReference type="GO" id="GO:0005262">
    <property type="term" value="F:calcium channel activity"/>
    <property type="evidence" value="ECO:0007669"/>
    <property type="project" value="TreeGrafter"/>
</dbReference>
<organism evidence="12 13">
    <name type="scientific">Canna indica</name>
    <name type="common">Indian-shot</name>
    <dbReference type="NCBI Taxonomy" id="4628"/>
    <lineage>
        <taxon>Eukaryota</taxon>
        <taxon>Viridiplantae</taxon>
        <taxon>Streptophyta</taxon>
        <taxon>Embryophyta</taxon>
        <taxon>Tracheophyta</taxon>
        <taxon>Spermatophyta</taxon>
        <taxon>Magnoliopsida</taxon>
        <taxon>Liliopsida</taxon>
        <taxon>Zingiberales</taxon>
        <taxon>Cannaceae</taxon>
        <taxon>Canna</taxon>
    </lineage>
</organism>
<dbReference type="GO" id="GO:1990246">
    <property type="term" value="C:uniplex complex"/>
    <property type="evidence" value="ECO:0007669"/>
    <property type="project" value="TreeGrafter"/>
</dbReference>
<keyword evidence="3" id="KW-0813">Transport</keyword>
<name>A0AAQ3Q790_9LILI</name>
<evidence type="ECO:0000256" key="9">
    <source>
        <dbReference type="ARBA" id="ARBA00023136"/>
    </source>
</evidence>
<evidence type="ECO:0000256" key="7">
    <source>
        <dbReference type="ARBA" id="ARBA00022989"/>
    </source>
</evidence>
<evidence type="ECO:0000256" key="4">
    <source>
        <dbReference type="ARBA" id="ARBA00022568"/>
    </source>
</evidence>
<accession>A0AAQ3Q790</accession>
<gene>
    <name evidence="12" type="ORF">Cni_G08922</name>
</gene>
<evidence type="ECO:0000256" key="2">
    <source>
        <dbReference type="ARBA" id="ARBA00005653"/>
    </source>
</evidence>
<evidence type="ECO:0000256" key="10">
    <source>
        <dbReference type="SAM" id="Phobius"/>
    </source>
</evidence>
<evidence type="ECO:0000259" key="11">
    <source>
        <dbReference type="Pfam" id="PF04678"/>
    </source>
</evidence>
<comment type="similarity">
    <text evidence="2">Belongs to the MCU (TC 1.A.77) family.</text>
</comment>
<evidence type="ECO:0000256" key="5">
    <source>
        <dbReference type="ARBA" id="ARBA00022692"/>
    </source>
</evidence>
<dbReference type="GO" id="GO:0015292">
    <property type="term" value="F:uniporter activity"/>
    <property type="evidence" value="ECO:0007669"/>
    <property type="project" value="TreeGrafter"/>
</dbReference>
<dbReference type="Pfam" id="PF04678">
    <property type="entry name" value="MCU"/>
    <property type="match status" value="1"/>
</dbReference>
<keyword evidence="4" id="KW-0109">Calcium transport</keyword>
<proteinExistence type="inferred from homology"/>